<dbReference type="GO" id="GO:0051087">
    <property type="term" value="F:protein-folding chaperone binding"/>
    <property type="evidence" value="ECO:0007669"/>
    <property type="project" value="TreeGrafter"/>
</dbReference>
<evidence type="ECO:0000256" key="1">
    <source>
        <dbReference type="PROSITE-ProRule" id="PRU00834"/>
    </source>
</evidence>
<dbReference type="GO" id="GO:0030150">
    <property type="term" value="P:protein import into mitochondrial matrix"/>
    <property type="evidence" value="ECO:0007669"/>
    <property type="project" value="TreeGrafter"/>
</dbReference>
<dbReference type="GO" id="GO:0005739">
    <property type="term" value="C:mitochondrion"/>
    <property type="evidence" value="ECO:0007669"/>
    <property type="project" value="TreeGrafter"/>
</dbReference>
<dbReference type="InterPro" id="IPR024158">
    <property type="entry name" value="Mt_import_TIM15"/>
</dbReference>
<feature type="domain" description="DNL-type" evidence="3">
    <location>
        <begin position="60"/>
        <end position="122"/>
    </location>
</feature>
<proteinExistence type="predicted"/>
<keyword evidence="5" id="KW-1185">Reference proteome</keyword>
<organism evidence="4 5">
    <name type="scientific">Cymbomonas tetramitiformis</name>
    <dbReference type="NCBI Taxonomy" id="36881"/>
    <lineage>
        <taxon>Eukaryota</taxon>
        <taxon>Viridiplantae</taxon>
        <taxon>Chlorophyta</taxon>
        <taxon>Pyramimonadophyceae</taxon>
        <taxon>Pyramimonadales</taxon>
        <taxon>Pyramimonadaceae</taxon>
        <taxon>Cymbomonas</taxon>
    </lineage>
</organism>
<sequence>MNKVGCVPSRTYHTGQVSEKFGVKTLRLSCTNGENSLGAMTGEGNIEDSEDTSAGSAEGIPRRTISCTFTCNKCEARTERFINPHALAKGTVYVQCGECSVFHQLVDNLDLVQEYDLREEEE</sequence>
<dbReference type="GO" id="GO:0050821">
    <property type="term" value="P:protein stabilization"/>
    <property type="evidence" value="ECO:0007669"/>
    <property type="project" value="TreeGrafter"/>
</dbReference>
<evidence type="ECO:0000259" key="3">
    <source>
        <dbReference type="PROSITE" id="PS51501"/>
    </source>
</evidence>
<dbReference type="PANTHER" id="PTHR20922:SF15">
    <property type="entry name" value="A_TM021B04.14 PROTEIN"/>
    <property type="match status" value="1"/>
</dbReference>
<keyword evidence="1" id="KW-0863">Zinc-finger</keyword>
<dbReference type="GO" id="GO:0008270">
    <property type="term" value="F:zinc ion binding"/>
    <property type="evidence" value="ECO:0007669"/>
    <property type="project" value="UniProtKB-KW"/>
</dbReference>
<dbReference type="Pfam" id="PF05180">
    <property type="entry name" value="zf-DNL"/>
    <property type="match status" value="1"/>
</dbReference>
<dbReference type="AlphaFoldDB" id="A0AAE0GHU7"/>
<dbReference type="Proteomes" id="UP001190700">
    <property type="component" value="Unassembled WGS sequence"/>
</dbReference>
<reference evidence="4 5" key="1">
    <citation type="journal article" date="2015" name="Genome Biol. Evol.">
        <title>Comparative Genomics of a Bacterivorous Green Alga Reveals Evolutionary Causalities and Consequences of Phago-Mixotrophic Mode of Nutrition.</title>
        <authorList>
            <person name="Burns J.A."/>
            <person name="Paasch A."/>
            <person name="Narechania A."/>
            <person name="Kim E."/>
        </authorList>
    </citation>
    <scope>NUCLEOTIDE SEQUENCE [LARGE SCALE GENOMIC DNA]</scope>
    <source>
        <strain evidence="4 5">PLY_AMNH</strain>
    </source>
</reference>
<comment type="caution">
    <text evidence="4">The sequence shown here is derived from an EMBL/GenBank/DDBJ whole genome shotgun (WGS) entry which is preliminary data.</text>
</comment>
<dbReference type="InterPro" id="IPR007853">
    <property type="entry name" value="Znf_DNL-typ"/>
</dbReference>
<accession>A0AAE0GHU7</accession>
<keyword evidence="1" id="KW-0862">Zinc</keyword>
<evidence type="ECO:0000256" key="2">
    <source>
        <dbReference type="SAM" id="MobiDB-lite"/>
    </source>
</evidence>
<evidence type="ECO:0000313" key="4">
    <source>
        <dbReference type="EMBL" id="KAK3278334.1"/>
    </source>
</evidence>
<dbReference type="GO" id="GO:0006457">
    <property type="term" value="P:protein folding"/>
    <property type="evidence" value="ECO:0007669"/>
    <property type="project" value="TreeGrafter"/>
</dbReference>
<protein>
    <recommendedName>
        <fullName evidence="3">DNL-type domain-containing protein</fullName>
    </recommendedName>
</protein>
<dbReference type="PROSITE" id="PS51501">
    <property type="entry name" value="ZF_DNL"/>
    <property type="match status" value="1"/>
</dbReference>
<gene>
    <name evidence="4" type="ORF">CYMTET_13722</name>
</gene>
<dbReference type="EMBL" id="LGRX02005509">
    <property type="protein sequence ID" value="KAK3278334.1"/>
    <property type="molecule type" value="Genomic_DNA"/>
</dbReference>
<keyword evidence="1" id="KW-0479">Metal-binding</keyword>
<name>A0AAE0GHU7_9CHLO</name>
<dbReference type="PANTHER" id="PTHR20922">
    <property type="entry name" value="DNL-TYPE ZINC FINGER PROTEIN"/>
    <property type="match status" value="1"/>
</dbReference>
<feature type="region of interest" description="Disordered" evidence="2">
    <location>
        <begin position="39"/>
        <end position="59"/>
    </location>
</feature>
<evidence type="ECO:0000313" key="5">
    <source>
        <dbReference type="Proteomes" id="UP001190700"/>
    </source>
</evidence>